<dbReference type="OrthoDB" id="9803907at2"/>
<evidence type="ECO:0000256" key="2">
    <source>
        <dbReference type="ARBA" id="ARBA00008772"/>
    </source>
</evidence>
<dbReference type="GO" id="GO:0005829">
    <property type="term" value="C:cytosol"/>
    <property type="evidence" value="ECO:0007669"/>
    <property type="project" value="TreeGrafter"/>
</dbReference>
<comment type="similarity">
    <text evidence="2 8">Belongs to the glutamate--cysteine ligase type 1 family. Type 1 subfamily.</text>
</comment>
<dbReference type="RefSeq" id="WP_078365169.1">
    <property type="nucleotide sequence ID" value="NZ_MTJN01000002.1"/>
</dbReference>
<keyword evidence="6 8" id="KW-0067">ATP-binding</keyword>
<evidence type="ECO:0000256" key="3">
    <source>
        <dbReference type="ARBA" id="ARBA00022598"/>
    </source>
</evidence>
<keyword evidence="12" id="KW-1185">Reference proteome</keyword>
<dbReference type="GO" id="GO:0005524">
    <property type="term" value="F:ATP binding"/>
    <property type="evidence" value="ECO:0007669"/>
    <property type="project" value="UniProtKB-KW"/>
</dbReference>
<evidence type="ECO:0000259" key="10">
    <source>
        <dbReference type="Pfam" id="PF04262"/>
    </source>
</evidence>
<dbReference type="EMBL" id="MTJN01000002">
    <property type="protein sequence ID" value="OOV07330.1"/>
    <property type="molecule type" value="Genomic_DNA"/>
</dbReference>
<dbReference type="Gene3D" id="3.30.590.20">
    <property type="match status" value="1"/>
</dbReference>
<accession>A0A1T1ATA9</accession>
<dbReference type="SUPFAM" id="SSF55931">
    <property type="entry name" value="Glutamine synthetase/guanido kinase"/>
    <property type="match status" value="1"/>
</dbReference>
<name>A0A1T1ATA9_RHOFE</name>
<reference evidence="11 12" key="1">
    <citation type="submission" date="2017-01" db="EMBL/GenBank/DDBJ databases">
        <title>Genome sequencing of Rhodoferax fermentans JCM 7819.</title>
        <authorList>
            <person name="Kim Y.J."/>
            <person name="Farh M.E.-A."/>
            <person name="Yang D.-C."/>
        </authorList>
    </citation>
    <scope>NUCLEOTIDE SEQUENCE [LARGE SCALE GENOMIC DNA]</scope>
    <source>
        <strain evidence="11 12">JCM 7819</strain>
    </source>
</reference>
<dbReference type="Proteomes" id="UP000190750">
    <property type="component" value="Unassembled WGS sequence"/>
</dbReference>
<feature type="domain" description="Glutamate--cysteine ligase" evidence="10">
    <location>
        <begin position="11"/>
        <end position="382"/>
    </location>
</feature>
<evidence type="ECO:0000256" key="4">
    <source>
        <dbReference type="ARBA" id="ARBA00022684"/>
    </source>
</evidence>
<dbReference type="UniPathway" id="UPA00142">
    <property type="reaction ID" value="UER00209"/>
</dbReference>
<evidence type="ECO:0000313" key="12">
    <source>
        <dbReference type="Proteomes" id="UP000190750"/>
    </source>
</evidence>
<dbReference type="STRING" id="28066.RF819_11845"/>
<protein>
    <recommendedName>
        <fullName evidence="8">Glutamate--cysteine ligase</fullName>
        <ecNumber evidence="8">6.3.2.2</ecNumber>
    </recommendedName>
    <alternativeName>
        <fullName evidence="8">Gamma-ECS</fullName>
        <shortName evidence="8">GCS</shortName>
    </alternativeName>
    <alternativeName>
        <fullName evidence="8">Gamma-glutamylcysteine synthetase</fullName>
    </alternativeName>
</protein>
<proteinExistence type="inferred from homology"/>
<dbReference type="Pfam" id="PF04262">
    <property type="entry name" value="Glu_cys_ligase"/>
    <property type="match status" value="1"/>
</dbReference>
<evidence type="ECO:0000256" key="7">
    <source>
        <dbReference type="ARBA" id="ARBA00048819"/>
    </source>
</evidence>
<evidence type="ECO:0000256" key="8">
    <source>
        <dbReference type="HAMAP-Rule" id="MF_00578"/>
    </source>
</evidence>
<dbReference type="InterPro" id="IPR007370">
    <property type="entry name" value="Glu_cys_ligase"/>
</dbReference>
<dbReference type="InterPro" id="IPR006334">
    <property type="entry name" value="Glut_cys_ligase"/>
</dbReference>
<dbReference type="GO" id="GO:0004357">
    <property type="term" value="F:glutamate-cysteine ligase activity"/>
    <property type="evidence" value="ECO:0007669"/>
    <property type="project" value="UniProtKB-UniRule"/>
</dbReference>
<evidence type="ECO:0000256" key="9">
    <source>
        <dbReference type="RuleBase" id="RU004391"/>
    </source>
</evidence>
<keyword evidence="4 8" id="KW-0317">Glutathione biosynthesis</keyword>
<sequence length="524" mass="59193">MLKFTCCNQVRQFSEPAQAHLLRGIQRGYERECLRVDRVGQLARTPHPAALGAKLTHPWITTDYAEALLEFITPPSTDPAYPLAFLKDIHRFSAQQLGGEFLWAGSMPCKIGEDADIAIANYGPSNAARFKEVYREGLGLRYGRAMQTIAGAHYNWSLPEAFWPVLQDCCQSKEPLQDFISRRYFGLIRNFLRFGWLIPYLFGASPALCKSFLQGHPSDLTELSPGTLYGPYATSLRMSDLGYQNHAQDKLAIGFNSLTEYTQGLEAAIRTHDPYYAEMGVRDGERWKQLSDCVLQLEAEFYAPMRPKRIGAKGERPALALQTYGVQYVEMRLFDLNPFVDIGVTPEQSLFADALLLMCLFRDSPPITSREQGENDENKHRVVTRGRQPGLHLLVHNREQPLQTLAHELFDEMLPFAAMLDTTYGGQQYTVALQRLRQRIDQPELTPSAQVVEATRQHGSYFNFAVEMSRTHTQNLQSTPLPKEVEARFRASVQTSLVEQAAMDALTEMPFEDFVAAYFAPTGS</sequence>
<evidence type="ECO:0000256" key="1">
    <source>
        <dbReference type="ARBA" id="ARBA00005006"/>
    </source>
</evidence>
<gene>
    <name evidence="8" type="primary">gshA</name>
    <name evidence="11" type="ORF">RF819_11845</name>
</gene>
<dbReference type="HAMAP" id="MF_00578">
    <property type="entry name" value="Glu_cys_ligase"/>
    <property type="match status" value="1"/>
</dbReference>
<dbReference type="PANTHER" id="PTHR38761:SF1">
    <property type="entry name" value="GLUTAMATE--CYSTEINE LIGASE"/>
    <property type="match status" value="1"/>
</dbReference>
<keyword evidence="5 8" id="KW-0547">Nucleotide-binding</keyword>
<comment type="caution">
    <text evidence="11">The sequence shown here is derived from an EMBL/GenBank/DDBJ whole genome shotgun (WGS) entry which is preliminary data.</text>
</comment>
<keyword evidence="3 8" id="KW-0436">Ligase</keyword>
<dbReference type="PANTHER" id="PTHR38761">
    <property type="entry name" value="GLUTAMATE--CYSTEINE LIGASE"/>
    <property type="match status" value="1"/>
</dbReference>
<organism evidence="11 12">
    <name type="scientific">Rhodoferax fermentans</name>
    <dbReference type="NCBI Taxonomy" id="28066"/>
    <lineage>
        <taxon>Bacteria</taxon>
        <taxon>Pseudomonadati</taxon>
        <taxon>Pseudomonadota</taxon>
        <taxon>Betaproteobacteria</taxon>
        <taxon>Burkholderiales</taxon>
        <taxon>Comamonadaceae</taxon>
        <taxon>Rhodoferax</taxon>
    </lineage>
</organism>
<dbReference type="GO" id="GO:0006750">
    <property type="term" value="P:glutathione biosynthetic process"/>
    <property type="evidence" value="ECO:0007669"/>
    <property type="project" value="UniProtKB-UniRule"/>
</dbReference>
<comment type="catalytic activity">
    <reaction evidence="7 8 9">
        <text>L-cysteine + L-glutamate + ATP = gamma-L-glutamyl-L-cysteine + ADP + phosphate + H(+)</text>
        <dbReference type="Rhea" id="RHEA:13285"/>
        <dbReference type="ChEBI" id="CHEBI:15378"/>
        <dbReference type="ChEBI" id="CHEBI:29985"/>
        <dbReference type="ChEBI" id="CHEBI:30616"/>
        <dbReference type="ChEBI" id="CHEBI:35235"/>
        <dbReference type="ChEBI" id="CHEBI:43474"/>
        <dbReference type="ChEBI" id="CHEBI:58173"/>
        <dbReference type="ChEBI" id="CHEBI:456216"/>
        <dbReference type="EC" id="6.3.2.2"/>
    </reaction>
</comment>
<evidence type="ECO:0000313" key="11">
    <source>
        <dbReference type="EMBL" id="OOV07330.1"/>
    </source>
</evidence>
<dbReference type="NCBIfam" id="TIGR01434">
    <property type="entry name" value="glu_cys_ligase"/>
    <property type="match status" value="1"/>
</dbReference>
<dbReference type="GO" id="GO:0046872">
    <property type="term" value="F:metal ion binding"/>
    <property type="evidence" value="ECO:0007669"/>
    <property type="project" value="TreeGrafter"/>
</dbReference>
<evidence type="ECO:0000256" key="5">
    <source>
        <dbReference type="ARBA" id="ARBA00022741"/>
    </source>
</evidence>
<dbReference type="EC" id="6.3.2.2" evidence="8"/>
<dbReference type="InterPro" id="IPR014746">
    <property type="entry name" value="Gln_synth/guanido_kin_cat_dom"/>
</dbReference>
<evidence type="ECO:0000256" key="6">
    <source>
        <dbReference type="ARBA" id="ARBA00022840"/>
    </source>
</evidence>
<dbReference type="AlphaFoldDB" id="A0A1T1ATA9"/>
<comment type="pathway">
    <text evidence="1 8 9">Sulfur metabolism; glutathione biosynthesis; glutathione from L-cysteine and L-glutamate: step 1/2.</text>
</comment>